<proteinExistence type="predicted"/>
<reference evidence="1" key="1">
    <citation type="submission" date="2022-11" db="EMBL/GenBank/DDBJ databases">
        <authorList>
            <person name="Kikuchi T."/>
        </authorList>
    </citation>
    <scope>NUCLEOTIDE SEQUENCE</scope>
    <source>
        <strain evidence="1">PS1010</strain>
    </source>
</reference>
<accession>A0A9P1IYQ1</accession>
<gene>
    <name evidence="1" type="ORF">CAMP_LOCUS16136</name>
</gene>
<name>A0A9P1IYQ1_9PELO</name>
<dbReference type="AlphaFoldDB" id="A0A9P1IYQ1"/>
<organism evidence="1 2">
    <name type="scientific">Caenorhabditis angaria</name>
    <dbReference type="NCBI Taxonomy" id="860376"/>
    <lineage>
        <taxon>Eukaryota</taxon>
        <taxon>Metazoa</taxon>
        <taxon>Ecdysozoa</taxon>
        <taxon>Nematoda</taxon>
        <taxon>Chromadorea</taxon>
        <taxon>Rhabditida</taxon>
        <taxon>Rhabditina</taxon>
        <taxon>Rhabditomorpha</taxon>
        <taxon>Rhabditoidea</taxon>
        <taxon>Rhabditidae</taxon>
        <taxon>Peloderinae</taxon>
        <taxon>Caenorhabditis</taxon>
    </lineage>
</organism>
<comment type="caution">
    <text evidence="1">The sequence shown here is derived from an EMBL/GenBank/DDBJ whole genome shotgun (WGS) entry which is preliminary data.</text>
</comment>
<evidence type="ECO:0000313" key="2">
    <source>
        <dbReference type="Proteomes" id="UP001152747"/>
    </source>
</evidence>
<evidence type="ECO:0000313" key="1">
    <source>
        <dbReference type="EMBL" id="CAI5453499.1"/>
    </source>
</evidence>
<protein>
    <submittedName>
        <fullName evidence="1">Uncharacterized protein</fullName>
    </submittedName>
</protein>
<dbReference type="EMBL" id="CANHGI010000005">
    <property type="protein sequence ID" value="CAI5453499.1"/>
    <property type="molecule type" value="Genomic_DNA"/>
</dbReference>
<dbReference type="Proteomes" id="UP001152747">
    <property type="component" value="Unassembled WGS sequence"/>
</dbReference>
<keyword evidence="2" id="KW-1185">Reference proteome</keyword>
<sequence>MGVLHHDAQHCQLRKVYEFGHLTTKGSNRLCYGLRHNRLICEEPHFLHQPGWFWLENLSILDESGLCTHIDR</sequence>